<keyword evidence="4" id="KW-0547">Nucleotide-binding</keyword>
<dbReference type="STRING" id="688867.SAMN05660236_3560"/>
<dbReference type="AlphaFoldDB" id="A0A1T5LP71"/>
<proteinExistence type="inferred from homology"/>
<dbReference type="Proteomes" id="UP000190961">
    <property type="component" value="Unassembled WGS sequence"/>
</dbReference>
<evidence type="ECO:0000256" key="5">
    <source>
        <dbReference type="ARBA" id="ARBA00022840"/>
    </source>
</evidence>
<evidence type="ECO:0000313" key="7">
    <source>
        <dbReference type="EMBL" id="SKC77338.1"/>
    </source>
</evidence>
<evidence type="ECO:0000256" key="1">
    <source>
        <dbReference type="ARBA" id="ARBA00005417"/>
    </source>
</evidence>
<dbReference type="GO" id="GO:0005524">
    <property type="term" value="F:ATP binding"/>
    <property type="evidence" value="ECO:0007669"/>
    <property type="project" value="UniProtKB-KW"/>
</dbReference>
<name>A0A1T5LP71_9BACT</name>
<dbReference type="SUPFAM" id="SSF52540">
    <property type="entry name" value="P-loop containing nucleoside triphosphate hydrolases"/>
    <property type="match status" value="1"/>
</dbReference>
<keyword evidence="2" id="KW-0813">Transport</keyword>
<dbReference type="PANTHER" id="PTHR42711:SF5">
    <property type="entry name" value="ABC TRANSPORTER ATP-BINDING PROTEIN NATA"/>
    <property type="match status" value="1"/>
</dbReference>
<dbReference type="GO" id="GO:0016887">
    <property type="term" value="F:ATP hydrolysis activity"/>
    <property type="evidence" value="ECO:0007669"/>
    <property type="project" value="InterPro"/>
</dbReference>
<keyword evidence="5 7" id="KW-0067">ATP-binding</keyword>
<sequence>MSTSAVRLDGLTKQYPKTNKAAVSNLSLQIPEGAVYGLLGPNGAGKSTTVMMLCGLMRPDAGTVNVLGMNMQEQGTEIRQKIGVASQEIALFPTLTAYENLFYFGRMYGMPGAMIRSQIDKYLHIFGLTEKSKKIVHTFSGGMKRRLNLMAALLHQPKLVILDEPTAGVDVQSRNMILDFLKDLKSEGTTIIYSSHVLEEAERICSHLGIIDEGTLITEGTRTNIMGAHPDCQNLEQLFLKLTGKNIRD</sequence>
<dbReference type="Pfam" id="PF00005">
    <property type="entry name" value="ABC_tran"/>
    <property type="match status" value="1"/>
</dbReference>
<gene>
    <name evidence="7" type="ORF">SAMN05660236_3560</name>
</gene>
<dbReference type="InterPro" id="IPR050763">
    <property type="entry name" value="ABC_transporter_ATP-binding"/>
</dbReference>
<reference evidence="7 8" key="1">
    <citation type="submission" date="2017-02" db="EMBL/GenBank/DDBJ databases">
        <authorList>
            <person name="Peterson S.W."/>
        </authorList>
    </citation>
    <scope>NUCLEOTIDE SEQUENCE [LARGE SCALE GENOMIC DNA]</scope>
    <source>
        <strain evidence="7 8">DSM 25262</strain>
    </source>
</reference>
<dbReference type="PROSITE" id="PS50893">
    <property type="entry name" value="ABC_TRANSPORTER_2"/>
    <property type="match status" value="1"/>
</dbReference>
<dbReference type="InterPro" id="IPR003439">
    <property type="entry name" value="ABC_transporter-like_ATP-bd"/>
</dbReference>
<dbReference type="SMART" id="SM00382">
    <property type="entry name" value="AAA"/>
    <property type="match status" value="1"/>
</dbReference>
<dbReference type="InterPro" id="IPR027417">
    <property type="entry name" value="P-loop_NTPase"/>
</dbReference>
<accession>A0A1T5LP71</accession>
<dbReference type="Gene3D" id="3.40.50.300">
    <property type="entry name" value="P-loop containing nucleotide triphosphate hydrolases"/>
    <property type="match status" value="1"/>
</dbReference>
<keyword evidence="8" id="KW-1185">Reference proteome</keyword>
<evidence type="ECO:0000256" key="3">
    <source>
        <dbReference type="ARBA" id="ARBA00022458"/>
    </source>
</evidence>
<evidence type="ECO:0000259" key="6">
    <source>
        <dbReference type="PROSITE" id="PS50893"/>
    </source>
</evidence>
<keyword evidence="3" id="KW-0536">Nodulation</keyword>
<comment type="similarity">
    <text evidence="1">Belongs to the ABC transporter superfamily.</text>
</comment>
<feature type="domain" description="ABC transporter" evidence="6">
    <location>
        <begin position="6"/>
        <end position="238"/>
    </location>
</feature>
<organism evidence="7 8">
    <name type="scientific">Ohtaekwangia koreensis</name>
    <dbReference type="NCBI Taxonomy" id="688867"/>
    <lineage>
        <taxon>Bacteria</taxon>
        <taxon>Pseudomonadati</taxon>
        <taxon>Bacteroidota</taxon>
        <taxon>Cytophagia</taxon>
        <taxon>Cytophagales</taxon>
        <taxon>Fulvivirgaceae</taxon>
        <taxon>Ohtaekwangia</taxon>
    </lineage>
</organism>
<evidence type="ECO:0000256" key="4">
    <source>
        <dbReference type="ARBA" id="ARBA00022741"/>
    </source>
</evidence>
<evidence type="ECO:0000256" key="2">
    <source>
        <dbReference type="ARBA" id="ARBA00022448"/>
    </source>
</evidence>
<dbReference type="PANTHER" id="PTHR42711">
    <property type="entry name" value="ABC TRANSPORTER ATP-BINDING PROTEIN"/>
    <property type="match status" value="1"/>
</dbReference>
<dbReference type="InterPro" id="IPR003593">
    <property type="entry name" value="AAA+_ATPase"/>
</dbReference>
<dbReference type="EMBL" id="FUZU01000002">
    <property type="protein sequence ID" value="SKC77338.1"/>
    <property type="molecule type" value="Genomic_DNA"/>
</dbReference>
<protein>
    <submittedName>
        <fullName evidence="7">ABC-2 type transport system ATP-binding protein</fullName>
    </submittedName>
</protein>
<dbReference type="RefSeq" id="WP_079688071.1">
    <property type="nucleotide sequence ID" value="NZ_FUZU01000002.1"/>
</dbReference>
<dbReference type="OrthoDB" id="9808363at2"/>
<evidence type="ECO:0000313" key="8">
    <source>
        <dbReference type="Proteomes" id="UP000190961"/>
    </source>
</evidence>